<comment type="catalytic activity">
    <reaction evidence="8">
        <text>(sulfur carrier)-H + L-cysteine = (sulfur carrier)-SH + L-alanine</text>
        <dbReference type="Rhea" id="RHEA:43892"/>
        <dbReference type="Rhea" id="RHEA-COMP:14737"/>
        <dbReference type="Rhea" id="RHEA-COMP:14739"/>
        <dbReference type="ChEBI" id="CHEBI:29917"/>
        <dbReference type="ChEBI" id="CHEBI:35235"/>
        <dbReference type="ChEBI" id="CHEBI:57972"/>
        <dbReference type="ChEBI" id="CHEBI:64428"/>
        <dbReference type="EC" id="2.8.1.7"/>
    </reaction>
</comment>
<organism evidence="10 11">
    <name type="scientific">candidate division TA06 bacterium DG_24</name>
    <dbReference type="NCBI Taxonomy" id="1703770"/>
    <lineage>
        <taxon>Bacteria</taxon>
        <taxon>Bacteria division TA06</taxon>
    </lineage>
</organism>
<dbReference type="Proteomes" id="UP000052008">
    <property type="component" value="Unassembled WGS sequence"/>
</dbReference>
<evidence type="ECO:0000256" key="1">
    <source>
        <dbReference type="ARBA" id="ARBA00001933"/>
    </source>
</evidence>
<dbReference type="EMBL" id="LIZS01000017">
    <property type="protein sequence ID" value="KPJ53514.1"/>
    <property type="molecule type" value="Genomic_DNA"/>
</dbReference>
<dbReference type="InterPro" id="IPR016454">
    <property type="entry name" value="Cysteine_dSase"/>
</dbReference>
<evidence type="ECO:0000256" key="5">
    <source>
        <dbReference type="ARBA" id="ARBA00022898"/>
    </source>
</evidence>
<comment type="caution">
    <text evidence="10">The sequence shown here is derived from an EMBL/GenBank/DDBJ whole genome shotgun (WGS) entry which is preliminary data.</text>
</comment>
<dbReference type="InterPro" id="IPR015422">
    <property type="entry name" value="PyrdxlP-dep_Trfase_small"/>
</dbReference>
<dbReference type="Gene3D" id="3.40.640.10">
    <property type="entry name" value="Type I PLP-dependent aspartate aminotransferase-like (Major domain)"/>
    <property type="match status" value="1"/>
</dbReference>
<comment type="similarity">
    <text evidence="2">Belongs to the class-V pyridoxal-phosphate-dependent aminotransferase family. NifS/IscS subfamily.</text>
</comment>
<dbReference type="PATRIC" id="fig|1703770.3.peg.1715"/>
<evidence type="ECO:0000259" key="9">
    <source>
        <dbReference type="Pfam" id="PF00266"/>
    </source>
</evidence>
<gene>
    <name evidence="10" type="ORF">AMJ39_04305</name>
</gene>
<dbReference type="PIRSF" id="PIRSF005572">
    <property type="entry name" value="NifS"/>
    <property type="match status" value="1"/>
</dbReference>
<dbReference type="GO" id="GO:0046872">
    <property type="term" value="F:metal ion binding"/>
    <property type="evidence" value="ECO:0007669"/>
    <property type="project" value="UniProtKB-KW"/>
</dbReference>
<keyword evidence="6" id="KW-0408">Iron</keyword>
<evidence type="ECO:0000313" key="10">
    <source>
        <dbReference type="EMBL" id="KPJ53514.1"/>
    </source>
</evidence>
<evidence type="ECO:0000313" key="11">
    <source>
        <dbReference type="Proteomes" id="UP000052008"/>
    </source>
</evidence>
<dbReference type="InterPro" id="IPR015424">
    <property type="entry name" value="PyrdxlP-dep_Trfase"/>
</dbReference>
<keyword evidence="3" id="KW-0808">Transferase</keyword>
<evidence type="ECO:0000256" key="6">
    <source>
        <dbReference type="ARBA" id="ARBA00023004"/>
    </source>
</evidence>
<accession>A0A0S7WTR6</accession>
<keyword evidence="4" id="KW-0479">Metal-binding</keyword>
<evidence type="ECO:0000256" key="8">
    <source>
        <dbReference type="ARBA" id="ARBA00050776"/>
    </source>
</evidence>
<reference evidence="10 11" key="1">
    <citation type="journal article" date="2015" name="Microbiome">
        <title>Genomic resolution of linkages in carbon, nitrogen, and sulfur cycling among widespread estuary sediment bacteria.</title>
        <authorList>
            <person name="Baker B.J."/>
            <person name="Lazar C.S."/>
            <person name="Teske A.P."/>
            <person name="Dick G.J."/>
        </authorList>
    </citation>
    <scope>NUCLEOTIDE SEQUENCE [LARGE SCALE GENOMIC DNA]</scope>
    <source>
        <strain evidence="10">DG_24</strain>
    </source>
</reference>
<name>A0A0S7WTR6_UNCT6</name>
<dbReference type="STRING" id="1703770.AMJ39_04305"/>
<protein>
    <submittedName>
        <fullName evidence="10">Cysteine desulfurase</fullName>
    </submittedName>
</protein>
<dbReference type="SUPFAM" id="SSF53383">
    <property type="entry name" value="PLP-dependent transferases"/>
    <property type="match status" value="1"/>
</dbReference>
<evidence type="ECO:0000256" key="4">
    <source>
        <dbReference type="ARBA" id="ARBA00022723"/>
    </source>
</evidence>
<dbReference type="InterPro" id="IPR015421">
    <property type="entry name" value="PyrdxlP-dep_Trfase_major"/>
</dbReference>
<dbReference type="Pfam" id="PF00266">
    <property type="entry name" value="Aminotran_5"/>
    <property type="match status" value="1"/>
</dbReference>
<keyword evidence="7" id="KW-0411">Iron-sulfur</keyword>
<dbReference type="PANTHER" id="PTHR11601">
    <property type="entry name" value="CYSTEINE DESULFURYLASE FAMILY MEMBER"/>
    <property type="match status" value="1"/>
</dbReference>
<dbReference type="Gene3D" id="3.90.1150.10">
    <property type="entry name" value="Aspartate Aminotransferase, domain 1"/>
    <property type="match status" value="1"/>
</dbReference>
<dbReference type="InterPro" id="IPR000192">
    <property type="entry name" value="Aminotrans_V_dom"/>
</dbReference>
<dbReference type="PANTHER" id="PTHR11601:SF34">
    <property type="entry name" value="CYSTEINE DESULFURASE"/>
    <property type="match status" value="1"/>
</dbReference>
<evidence type="ECO:0000256" key="2">
    <source>
        <dbReference type="ARBA" id="ARBA00006490"/>
    </source>
</evidence>
<sequence>MRRVYLDHAATAKTDPRVVEAMMPYLGEEFGNPSSLHDLGVAAKEAVDSARSKVAALIGASPAEIYFTASGSESNNMAIKGASLAQERKGRHIVVSGIEHFSVLHSAKFMERLGFESTRVPVDKYGVVDPEHVARAMRPDTILVSVMQANGEVGTIEPIEEIARITRKKEVSFHTDAVASAGTIPVDVKALGIDLLSLAGQQFYGPKGAAALYVRKGVRVLPLIDGGIQEGGRRAGTENVPGIVGLGRAAELAAEEMSDRVAHASRLRDKLIKGLTGSLDHVYLNGHPTERLPGNVHVSVEFVEGEAMLLMLNQQGVGVASGSSCTSRALKSSHVLVAMGVSPELAQASLLFTLGKENTEEEIDYVLEMLPPIIGRLRAMSPLYEKADRVKLKRI</sequence>
<keyword evidence="5" id="KW-0663">Pyridoxal phosphate</keyword>
<feature type="domain" description="Aminotransferase class V" evidence="9">
    <location>
        <begin position="4"/>
        <end position="366"/>
    </location>
</feature>
<proteinExistence type="inferred from homology"/>
<evidence type="ECO:0000256" key="3">
    <source>
        <dbReference type="ARBA" id="ARBA00022679"/>
    </source>
</evidence>
<evidence type="ECO:0000256" key="7">
    <source>
        <dbReference type="ARBA" id="ARBA00023014"/>
    </source>
</evidence>
<dbReference type="GO" id="GO:0051536">
    <property type="term" value="F:iron-sulfur cluster binding"/>
    <property type="evidence" value="ECO:0007669"/>
    <property type="project" value="UniProtKB-KW"/>
</dbReference>
<dbReference type="GO" id="GO:0031071">
    <property type="term" value="F:cysteine desulfurase activity"/>
    <property type="evidence" value="ECO:0007669"/>
    <property type="project" value="UniProtKB-EC"/>
</dbReference>
<dbReference type="AlphaFoldDB" id="A0A0S7WTR6"/>
<comment type="cofactor">
    <cofactor evidence="1">
        <name>pyridoxal 5'-phosphate</name>
        <dbReference type="ChEBI" id="CHEBI:597326"/>
    </cofactor>
</comment>